<sequence length="309" mass="35566">MPSEITRKLESNERPTGCERREVICLMVGEILTICPMPGKKHLSEIAREMVLMYPMSFRDYIEDIVVGTGYDSLTKQLQSRVDNLKRGKTSLYLKRQASSTSEGEDQPPKTMRLDTYGCINWQPQRPPRGEIGETQERTKEELKNMHITRSKDTKRIEEKMVATFYTQRSDIIKGMETPVLVREWPYLFDMCGMMAHFKEHTGMDVDKEAMSSKCRRVVSYLMSREKKSKIEDILADMEIAKARHLDADLPGCLMLLLKHFNEDQAKMFLKVDETCLPSEVDDLPSAPCIVVCGMFLIYSPRLLILVHG</sequence>
<dbReference type="PANTHER" id="PTHR31025">
    <property type="entry name" value="SI:CH211-196P9.1-RELATED"/>
    <property type="match status" value="1"/>
</dbReference>
<proteinExistence type="predicted"/>
<dbReference type="PANTHER" id="PTHR31025:SF22">
    <property type="entry name" value="IP13529P"/>
    <property type="match status" value="1"/>
</dbReference>
<dbReference type="Proteomes" id="UP001228049">
    <property type="component" value="Unassembled WGS sequence"/>
</dbReference>
<keyword evidence="2" id="KW-1185">Reference proteome</keyword>
<dbReference type="EMBL" id="JASDAP010000003">
    <property type="protein sequence ID" value="KAK1905547.1"/>
    <property type="molecule type" value="Genomic_DNA"/>
</dbReference>
<protein>
    <submittedName>
        <fullName evidence="1">Protein CLP1 like</fullName>
    </submittedName>
</protein>
<evidence type="ECO:0000313" key="2">
    <source>
        <dbReference type="Proteomes" id="UP001228049"/>
    </source>
</evidence>
<evidence type="ECO:0000313" key="1">
    <source>
        <dbReference type="EMBL" id="KAK1905547.1"/>
    </source>
</evidence>
<reference evidence="1" key="1">
    <citation type="submission" date="2023-04" db="EMBL/GenBank/DDBJ databases">
        <title>Chromosome-level genome of Chaenocephalus aceratus.</title>
        <authorList>
            <person name="Park H."/>
        </authorList>
    </citation>
    <scope>NUCLEOTIDE SEQUENCE</scope>
    <source>
        <strain evidence="1">DE</strain>
        <tissue evidence="1">Muscle</tissue>
    </source>
</reference>
<accession>A0AAD9CNV6</accession>
<gene>
    <name evidence="1" type="ORF">KUDE01_012727</name>
</gene>
<name>A0AAD9CNV6_DISEL</name>
<dbReference type="AlphaFoldDB" id="A0AAD9CNV6"/>
<organism evidence="1 2">
    <name type="scientific">Dissostichus eleginoides</name>
    <name type="common">Patagonian toothfish</name>
    <name type="synonym">Dissostichus amissus</name>
    <dbReference type="NCBI Taxonomy" id="100907"/>
    <lineage>
        <taxon>Eukaryota</taxon>
        <taxon>Metazoa</taxon>
        <taxon>Chordata</taxon>
        <taxon>Craniata</taxon>
        <taxon>Vertebrata</taxon>
        <taxon>Euteleostomi</taxon>
        <taxon>Actinopterygii</taxon>
        <taxon>Neopterygii</taxon>
        <taxon>Teleostei</taxon>
        <taxon>Neoteleostei</taxon>
        <taxon>Acanthomorphata</taxon>
        <taxon>Eupercaria</taxon>
        <taxon>Perciformes</taxon>
        <taxon>Notothenioidei</taxon>
        <taxon>Nototheniidae</taxon>
        <taxon>Dissostichus</taxon>
    </lineage>
</organism>
<comment type="caution">
    <text evidence="1">The sequence shown here is derived from an EMBL/GenBank/DDBJ whole genome shotgun (WGS) entry which is preliminary data.</text>
</comment>